<evidence type="ECO:0000313" key="4">
    <source>
        <dbReference type="EMBL" id="APG06124.1"/>
    </source>
</evidence>
<dbReference type="InterPro" id="IPR020904">
    <property type="entry name" value="Sc_DH/Rdtase_CS"/>
</dbReference>
<feature type="domain" description="Ketoreductase" evidence="3">
    <location>
        <begin position="7"/>
        <end position="189"/>
    </location>
</feature>
<organism evidence="4 5">
    <name type="scientific">Luteibacter rhizovicinus DSM 16549</name>
    <dbReference type="NCBI Taxonomy" id="1440763"/>
    <lineage>
        <taxon>Bacteria</taxon>
        <taxon>Pseudomonadati</taxon>
        <taxon>Pseudomonadota</taxon>
        <taxon>Gammaproteobacteria</taxon>
        <taxon>Lysobacterales</taxon>
        <taxon>Rhodanobacteraceae</taxon>
        <taxon>Luteibacter</taxon>
    </lineage>
</organism>
<dbReference type="PANTHER" id="PTHR43639:SF1">
    <property type="entry name" value="SHORT-CHAIN DEHYDROGENASE_REDUCTASE FAMILY PROTEIN"/>
    <property type="match status" value="1"/>
</dbReference>
<protein>
    <submittedName>
        <fullName evidence="4">Oxidoreductase</fullName>
    </submittedName>
</protein>
<dbReference type="KEGG" id="lrz:BJI69_20945"/>
<name>A0A0G9HHL6_9GAMM</name>
<dbReference type="PANTHER" id="PTHR43639">
    <property type="entry name" value="OXIDOREDUCTASE, SHORT-CHAIN DEHYDROGENASE/REDUCTASE FAMILY (AFU_ORTHOLOGUE AFUA_5G02870)"/>
    <property type="match status" value="1"/>
</dbReference>
<dbReference type="Pfam" id="PF13561">
    <property type="entry name" value="adh_short_C2"/>
    <property type="match status" value="1"/>
</dbReference>
<gene>
    <name evidence="4" type="ORF">BJI69_20945</name>
</gene>
<keyword evidence="2" id="KW-0560">Oxidoreductase</keyword>
<evidence type="ECO:0000313" key="5">
    <source>
        <dbReference type="Proteomes" id="UP000182987"/>
    </source>
</evidence>
<dbReference type="PRINTS" id="PR00080">
    <property type="entry name" value="SDRFAMILY"/>
</dbReference>
<dbReference type="PATRIC" id="fig|1440763.5.peg.1023"/>
<dbReference type="GO" id="GO:0016491">
    <property type="term" value="F:oxidoreductase activity"/>
    <property type="evidence" value="ECO:0007669"/>
    <property type="project" value="UniProtKB-KW"/>
</dbReference>
<sequence>MSKLTGKVAVVTGASKGIGAAIAKALAAEGASVVVNYASSKAGADAVVDAITQAGGKAVAVGGDVSKAAQAHALVEAAVSNFGKLDIVVNNSGVYRFGAIEEFTDEHFDNHFNVNVRGALLVTQAAMKHLPEGGSIINIGSGVSSMTPPQSVIYTATKGALDAVTGVLAKELGPRKIRVNSLNPGIVETEGTHTGNIIGSDLDTFLVSQTPLGRIGHVEDIAPVAVFLASDDARWVTGETIVVSGGLR</sequence>
<dbReference type="RefSeq" id="WP_046965841.1">
    <property type="nucleotide sequence ID" value="NZ_CP017480.1"/>
</dbReference>
<dbReference type="NCBIfam" id="NF005559">
    <property type="entry name" value="PRK07231.1"/>
    <property type="match status" value="1"/>
</dbReference>
<dbReference type="SUPFAM" id="SSF51735">
    <property type="entry name" value="NAD(P)-binding Rossmann-fold domains"/>
    <property type="match status" value="1"/>
</dbReference>
<dbReference type="InterPro" id="IPR002347">
    <property type="entry name" value="SDR_fam"/>
</dbReference>
<dbReference type="Gene3D" id="3.40.50.720">
    <property type="entry name" value="NAD(P)-binding Rossmann-like Domain"/>
    <property type="match status" value="1"/>
</dbReference>
<comment type="similarity">
    <text evidence="1">Belongs to the short-chain dehydrogenases/reductases (SDR) family.</text>
</comment>
<dbReference type="FunFam" id="3.40.50.720:FF:000084">
    <property type="entry name" value="Short-chain dehydrogenase reductase"/>
    <property type="match status" value="1"/>
</dbReference>
<dbReference type="Proteomes" id="UP000182987">
    <property type="component" value="Chromosome"/>
</dbReference>
<dbReference type="SMART" id="SM00822">
    <property type="entry name" value="PKS_KR"/>
    <property type="match status" value="1"/>
</dbReference>
<evidence type="ECO:0000256" key="2">
    <source>
        <dbReference type="ARBA" id="ARBA00023002"/>
    </source>
</evidence>
<dbReference type="PRINTS" id="PR00081">
    <property type="entry name" value="GDHRDH"/>
</dbReference>
<evidence type="ECO:0000256" key="1">
    <source>
        <dbReference type="ARBA" id="ARBA00006484"/>
    </source>
</evidence>
<dbReference type="OrthoDB" id="9804774at2"/>
<dbReference type="STRING" id="1440763.BJI69_20945"/>
<dbReference type="InterPro" id="IPR036291">
    <property type="entry name" value="NAD(P)-bd_dom_sf"/>
</dbReference>
<dbReference type="AlphaFoldDB" id="A0A0G9HHL6"/>
<reference evidence="5" key="1">
    <citation type="submission" date="2016-09" db="EMBL/GenBank/DDBJ databases">
        <authorList>
            <person name="Lysoe E."/>
        </authorList>
    </citation>
    <scope>NUCLEOTIDE SEQUENCE [LARGE SCALE GENOMIC DNA]</scope>
    <source>
        <strain evidence="5">LJ96T</strain>
    </source>
</reference>
<dbReference type="PROSITE" id="PS00061">
    <property type="entry name" value="ADH_SHORT"/>
    <property type="match status" value="1"/>
</dbReference>
<dbReference type="InterPro" id="IPR057326">
    <property type="entry name" value="KR_dom"/>
</dbReference>
<accession>A0A0G9HHL6</accession>
<evidence type="ECO:0000259" key="3">
    <source>
        <dbReference type="SMART" id="SM00822"/>
    </source>
</evidence>
<dbReference type="EMBL" id="CP017480">
    <property type="protein sequence ID" value="APG06124.1"/>
    <property type="molecule type" value="Genomic_DNA"/>
</dbReference>
<keyword evidence="5" id="KW-1185">Reference proteome</keyword>
<proteinExistence type="inferred from homology"/>